<evidence type="ECO:0000313" key="2">
    <source>
        <dbReference type="Proteomes" id="UP000008068"/>
    </source>
</evidence>
<dbReference type="Proteomes" id="UP000008068">
    <property type="component" value="Unassembled WGS sequence"/>
</dbReference>
<protein>
    <submittedName>
        <fullName evidence="1">Uncharacterized protein</fullName>
    </submittedName>
</protein>
<reference evidence="2" key="1">
    <citation type="submission" date="2011-07" db="EMBL/GenBank/DDBJ databases">
        <authorList>
            <consortium name="Caenorhabditis brenneri Sequencing and Analysis Consortium"/>
            <person name="Wilson R.K."/>
        </authorList>
    </citation>
    <scope>NUCLEOTIDE SEQUENCE [LARGE SCALE GENOMIC DNA]</scope>
    <source>
        <strain evidence="2">PB2801</strain>
    </source>
</reference>
<gene>
    <name evidence="1" type="ORF">CAEBREN_09414</name>
</gene>
<dbReference type="InParanoid" id="G0NNM8"/>
<sequence length="121" mass="13647">MSKLNCDAGIFRQSFKFALENSGFVIGNYHEETVAGIPMLLSNSESLVTSLIYDITHSIPSLPDTSQIEKIHCNWSSREVDFPAFDFDDHQDLLELYGLSEQDVQVNDDEFCDSPTWPGKP</sequence>
<dbReference type="HOGENOM" id="CLU_2040113_0_0_1"/>
<dbReference type="AlphaFoldDB" id="G0NNM8"/>
<proteinExistence type="predicted"/>
<organism evidence="2">
    <name type="scientific">Caenorhabditis brenneri</name>
    <name type="common">Nematode worm</name>
    <dbReference type="NCBI Taxonomy" id="135651"/>
    <lineage>
        <taxon>Eukaryota</taxon>
        <taxon>Metazoa</taxon>
        <taxon>Ecdysozoa</taxon>
        <taxon>Nematoda</taxon>
        <taxon>Chromadorea</taxon>
        <taxon>Rhabditida</taxon>
        <taxon>Rhabditina</taxon>
        <taxon>Rhabditomorpha</taxon>
        <taxon>Rhabditoidea</taxon>
        <taxon>Rhabditidae</taxon>
        <taxon>Peloderinae</taxon>
        <taxon>Caenorhabditis</taxon>
    </lineage>
</organism>
<evidence type="ECO:0000313" key="1">
    <source>
        <dbReference type="EMBL" id="EGT34622.1"/>
    </source>
</evidence>
<accession>G0NNM8</accession>
<name>G0NNM8_CAEBE</name>
<keyword evidence="2" id="KW-1185">Reference proteome</keyword>
<dbReference type="EMBL" id="GL379915">
    <property type="protein sequence ID" value="EGT34622.1"/>
    <property type="molecule type" value="Genomic_DNA"/>
</dbReference>